<sequence length="560" mass="62327">MDLLTWTLEEAVSSPNRPLLIDASDPSQWLSFNMIRKEVRQLIAGLNAVGIKRGDTVWVNCFNNLRYSVLYLGIIGAGAIFTGINPSSTPTELSHHFRTTNPKLIIAEPMLLHKMLSMAEVTGFDRSNIFAFDTGGFGSIFGIRGWHTLLEHGERDWVRPDPDKTVATYSATSGTSGLPKWAMISHSYHVTQAAFHCSAESAKMVRLFMLAPFHAFGSPIVPASIRQGIRTYIMHRYNESDFIDCVRRHKISETYIAPPILVSLPVSPQAKTGDLRSLRNIWVGGASVKYAQQKSLYNCLHEEACIRSVWGMTEVGWITCVRDESRRNDDSVGQCLSGFQLTLIDSTGNTIDEDAAEGEVLIRAPHPFLGYLRDQSATRAAFTADRSLVRSGDIGRRLLNPKTGVASFYIVDRVKELIKVRGWQVSPTEVESELLQHPEIRDAAVTGAIERDSFEEFVRAYVVLEPAGISKPTTAPEILAWLRERLSSYKLPQEIRFVDSIPRNGTGKILRRLLRDEAQLPHVVKVAESGPDPNVDGSRKQGPVRCTTVARHVEVEAMSS</sequence>
<gene>
    <name evidence="8" type="ORF">HDK90DRAFT_17009</name>
</gene>
<dbReference type="Proteomes" id="UP001492380">
    <property type="component" value="Unassembled WGS sequence"/>
</dbReference>
<organism evidence="8 9">
    <name type="scientific">Phyllosticta capitalensis</name>
    <dbReference type="NCBI Taxonomy" id="121624"/>
    <lineage>
        <taxon>Eukaryota</taxon>
        <taxon>Fungi</taxon>
        <taxon>Dikarya</taxon>
        <taxon>Ascomycota</taxon>
        <taxon>Pezizomycotina</taxon>
        <taxon>Dothideomycetes</taxon>
        <taxon>Dothideomycetes incertae sedis</taxon>
        <taxon>Botryosphaeriales</taxon>
        <taxon>Phyllostictaceae</taxon>
        <taxon>Phyllosticta</taxon>
    </lineage>
</organism>
<dbReference type="EMBL" id="JBBWRZ010000001">
    <property type="protein sequence ID" value="KAK8246672.1"/>
    <property type="molecule type" value="Genomic_DNA"/>
</dbReference>
<evidence type="ECO:0000256" key="3">
    <source>
        <dbReference type="ARBA" id="ARBA00022598"/>
    </source>
</evidence>
<dbReference type="PANTHER" id="PTHR24096">
    <property type="entry name" value="LONG-CHAIN-FATTY-ACID--COA LIGASE"/>
    <property type="match status" value="1"/>
</dbReference>
<dbReference type="GO" id="GO:0016874">
    <property type="term" value="F:ligase activity"/>
    <property type="evidence" value="ECO:0007669"/>
    <property type="project" value="UniProtKB-KW"/>
</dbReference>
<evidence type="ECO:0000256" key="4">
    <source>
        <dbReference type="ARBA" id="ARBA00022741"/>
    </source>
</evidence>
<dbReference type="InterPro" id="IPR045851">
    <property type="entry name" value="AMP-bd_C_sf"/>
</dbReference>
<dbReference type="PROSITE" id="PS00455">
    <property type="entry name" value="AMP_BINDING"/>
    <property type="match status" value="1"/>
</dbReference>
<comment type="caution">
    <text evidence="8">The sequence shown here is derived from an EMBL/GenBank/DDBJ whole genome shotgun (WGS) entry which is preliminary data.</text>
</comment>
<evidence type="ECO:0000313" key="9">
    <source>
        <dbReference type="Proteomes" id="UP001492380"/>
    </source>
</evidence>
<feature type="domain" description="AMP-dependent synthetase/ligase" evidence="6">
    <location>
        <begin position="11"/>
        <end position="372"/>
    </location>
</feature>
<dbReference type="Pfam" id="PF00501">
    <property type="entry name" value="AMP-binding"/>
    <property type="match status" value="1"/>
</dbReference>
<comment type="similarity">
    <text evidence="2">Belongs to the ATP-dependent AMP-binding enzyme family.</text>
</comment>
<comment type="pathway">
    <text evidence="1">Secondary metabolite biosynthesis.</text>
</comment>
<protein>
    <submittedName>
        <fullName evidence="8">Amp dependent CoA ligase</fullName>
    </submittedName>
</protein>
<proteinExistence type="inferred from homology"/>
<dbReference type="Gene3D" id="3.30.300.30">
    <property type="match status" value="1"/>
</dbReference>
<reference evidence="8 9" key="1">
    <citation type="submission" date="2024-04" db="EMBL/GenBank/DDBJ databases">
        <title>Phyllosticta paracitricarpa is synonymous to the EU quarantine fungus P. citricarpa based on phylogenomic analyses.</title>
        <authorList>
            <consortium name="Lawrence Berkeley National Laboratory"/>
            <person name="Van Ingen-Buijs V.A."/>
            <person name="Van Westerhoven A.C."/>
            <person name="Haridas S."/>
            <person name="Skiadas P."/>
            <person name="Martin F."/>
            <person name="Groenewald J.Z."/>
            <person name="Crous P.W."/>
            <person name="Seidl M.F."/>
        </authorList>
    </citation>
    <scope>NUCLEOTIDE SEQUENCE [LARGE SCALE GENOMIC DNA]</scope>
    <source>
        <strain evidence="8 9">CBS 123374</strain>
    </source>
</reference>
<keyword evidence="3 8" id="KW-0436">Ligase</keyword>
<keyword evidence="4" id="KW-0547">Nucleotide-binding</keyword>
<evidence type="ECO:0000259" key="6">
    <source>
        <dbReference type="Pfam" id="PF00501"/>
    </source>
</evidence>
<evidence type="ECO:0000256" key="5">
    <source>
        <dbReference type="ARBA" id="ARBA00022840"/>
    </source>
</evidence>
<keyword evidence="9" id="KW-1185">Reference proteome</keyword>
<dbReference type="InterPro" id="IPR020845">
    <property type="entry name" value="AMP-binding_CS"/>
</dbReference>
<dbReference type="PANTHER" id="PTHR24096:SF317">
    <property type="entry name" value="ADENYLATE-FORMING ENZYME AFEA"/>
    <property type="match status" value="1"/>
</dbReference>
<evidence type="ECO:0000313" key="8">
    <source>
        <dbReference type="EMBL" id="KAK8246672.1"/>
    </source>
</evidence>
<dbReference type="Pfam" id="PF13193">
    <property type="entry name" value="AMP-binding_C"/>
    <property type="match status" value="1"/>
</dbReference>
<name>A0ABR1Z3C0_9PEZI</name>
<dbReference type="Gene3D" id="2.30.38.10">
    <property type="entry name" value="Luciferase, Domain 3"/>
    <property type="match status" value="1"/>
</dbReference>
<dbReference type="InterPro" id="IPR000873">
    <property type="entry name" value="AMP-dep_synth/lig_dom"/>
</dbReference>
<feature type="domain" description="AMP-binding enzyme C-terminal" evidence="7">
    <location>
        <begin position="429"/>
        <end position="508"/>
    </location>
</feature>
<evidence type="ECO:0000256" key="1">
    <source>
        <dbReference type="ARBA" id="ARBA00005179"/>
    </source>
</evidence>
<dbReference type="SUPFAM" id="SSF56801">
    <property type="entry name" value="Acetyl-CoA synthetase-like"/>
    <property type="match status" value="1"/>
</dbReference>
<evidence type="ECO:0000259" key="7">
    <source>
        <dbReference type="Pfam" id="PF13193"/>
    </source>
</evidence>
<keyword evidence="5" id="KW-0067">ATP-binding</keyword>
<accession>A0ABR1Z3C0</accession>
<evidence type="ECO:0000256" key="2">
    <source>
        <dbReference type="ARBA" id="ARBA00006432"/>
    </source>
</evidence>
<dbReference type="InterPro" id="IPR025110">
    <property type="entry name" value="AMP-bd_C"/>
</dbReference>
<dbReference type="Gene3D" id="3.40.50.980">
    <property type="match status" value="2"/>
</dbReference>